<reference evidence="3" key="1">
    <citation type="submission" date="2022-12" db="EMBL/GenBank/DDBJ databases">
        <title>Draft genome assemblies for two species of Escallonia (Escalloniales).</title>
        <authorList>
            <person name="Chanderbali A."/>
            <person name="Dervinis C."/>
            <person name="Anghel I."/>
            <person name="Soltis D."/>
            <person name="Soltis P."/>
            <person name="Zapata F."/>
        </authorList>
    </citation>
    <scope>NUCLEOTIDE SEQUENCE</scope>
    <source>
        <strain evidence="3">UCBG64.0493</strain>
        <tissue evidence="3">Leaf</tissue>
    </source>
</reference>
<feature type="compositionally biased region" description="Polar residues" evidence="1">
    <location>
        <begin position="398"/>
        <end position="409"/>
    </location>
</feature>
<evidence type="ECO:0000313" key="3">
    <source>
        <dbReference type="EMBL" id="KAK3016114.1"/>
    </source>
</evidence>
<feature type="region of interest" description="Disordered" evidence="1">
    <location>
        <begin position="349"/>
        <end position="433"/>
    </location>
</feature>
<organism evidence="3 4">
    <name type="scientific">Escallonia herrerae</name>
    <dbReference type="NCBI Taxonomy" id="1293975"/>
    <lineage>
        <taxon>Eukaryota</taxon>
        <taxon>Viridiplantae</taxon>
        <taxon>Streptophyta</taxon>
        <taxon>Embryophyta</taxon>
        <taxon>Tracheophyta</taxon>
        <taxon>Spermatophyta</taxon>
        <taxon>Magnoliopsida</taxon>
        <taxon>eudicotyledons</taxon>
        <taxon>Gunneridae</taxon>
        <taxon>Pentapetalae</taxon>
        <taxon>asterids</taxon>
        <taxon>campanulids</taxon>
        <taxon>Escalloniales</taxon>
        <taxon>Escalloniaceae</taxon>
        <taxon>Escallonia</taxon>
    </lineage>
</organism>
<feature type="domain" description="C2" evidence="2">
    <location>
        <begin position="144"/>
        <end position="267"/>
    </location>
</feature>
<dbReference type="SUPFAM" id="SSF49562">
    <property type="entry name" value="C2 domain (Calcium/lipid-binding domain, CaLB)"/>
    <property type="match status" value="1"/>
</dbReference>
<name>A0AA88VYV0_9ASTE</name>
<evidence type="ECO:0000313" key="4">
    <source>
        <dbReference type="Proteomes" id="UP001188597"/>
    </source>
</evidence>
<dbReference type="PROSITE" id="PS50004">
    <property type="entry name" value="C2"/>
    <property type="match status" value="1"/>
</dbReference>
<accession>A0AA88VYV0</accession>
<feature type="compositionally biased region" description="Acidic residues" evidence="1">
    <location>
        <begin position="365"/>
        <end position="376"/>
    </location>
</feature>
<dbReference type="PANTHER" id="PTHR31208">
    <property type="entry name" value="EXPRESSED PROTEIN"/>
    <property type="match status" value="1"/>
</dbReference>
<dbReference type="InterPro" id="IPR035892">
    <property type="entry name" value="C2_domain_sf"/>
</dbReference>
<gene>
    <name evidence="3" type="ORF">RJ639_006148</name>
</gene>
<dbReference type="Pfam" id="PF00168">
    <property type="entry name" value="C2"/>
    <property type="match status" value="1"/>
</dbReference>
<keyword evidence="4" id="KW-1185">Reference proteome</keyword>
<dbReference type="EMBL" id="JAVXUP010001088">
    <property type="protein sequence ID" value="KAK3016114.1"/>
    <property type="molecule type" value="Genomic_DNA"/>
</dbReference>
<feature type="region of interest" description="Disordered" evidence="1">
    <location>
        <begin position="486"/>
        <end position="524"/>
    </location>
</feature>
<dbReference type="CDD" id="cd00030">
    <property type="entry name" value="C2"/>
    <property type="match status" value="1"/>
</dbReference>
<sequence>MNKRRQWQSERHYCGQKNREGTHYSAILLNAREGFETFCLYFSSLLASLKIRCSIQDRLRILSWSVRFTIDFSERYNSTFKLRLTNYFETPDLLSVCEDVLWLLVLMESGQGIAVSKPPSAVEPPSPKPLAVAMNTCDSPMDGHRGDSGEDSVEKSGGSIGVLEVYIHQARDIHNICIYQKQDVYAKFFLTSDPETTLSTKIINGGGRNPIFDENFRLDVQTFDSSLKCEIWMLSRVKNYLQDQLLGFAFIPLSNVVVENRKLAHDFSLSSSDVFHSPAGFVRLTLTYTGALPEVLEIPAPRSSLAAVDPEVPGSVTGELNKIEFVDPNILNENELMVSEYFEISQSSKSFHSSGNGNHQSSDSSDNDVENVETELGDAVSKIDKSPRKVESPKALVPTSSQTVCVTLGSSNSVNQDSTSSTKEKKEDDGEAERVASAMPNSITAQPVINVDVVPEQNVVQQEVVDMYMKSMQQFTDALAKMKLPMSVDSEQESSANTASDEKVQASKGNEPSPKVFYGSRAFF</sequence>
<comment type="caution">
    <text evidence="3">The sequence shown here is derived from an EMBL/GenBank/DDBJ whole genome shotgun (WGS) entry which is preliminary data.</text>
</comment>
<dbReference type="InterPro" id="IPR000008">
    <property type="entry name" value="C2_dom"/>
</dbReference>
<dbReference type="PANTHER" id="PTHR31208:SF2">
    <property type="entry name" value="DOMAIN-CONTAINING PROTEIN, PUTATIVE, EXPRESSED-RELATED"/>
    <property type="match status" value="1"/>
</dbReference>
<dbReference type="AlphaFoldDB" id="A0AA88VYV0"/>
<dbReference type="Proteomes" id="UP001188597">
    <property type="component" value="Unassembled WGS sequence"/>
</dbReference>
<feature type="compositionally biased region" description="Low complexity" evidence="1">
    <location>
        <begin position="410"/>
        <end position="421"/>
    </location>
</feature>
<evidence type="ECO:0000259" key="2">
    <source>
        <dbReference type="PROSITE" id="PS50004"/>
    </source>
</evidence>
<dbReference type="SMART" id="SM00239">
    <property type="entry name" value="C2"/>
    <property type="match status" value="1"/>
</dbReference>
<feature type="compositionally biased region" description="Polar residues" evidence="1">
    <location>
        <begin position="349"/>
        <end position="360"/>
    </location>
</feature>
<protein>
    <recommendedName>
        <fullName evidence="2">C2 domain-containing protein</fullName>
    </recommendedName>
</protein>
<dbReference type="Gene3D" id="2.60.40.150">
    <property type="entry name" value="C2 domain"/>
    <property type="match status" value="1"/>
</dbReference>
<feature type="compositionally biased region" description="Basic and acidic residues" evidence="1">
    <location>
        <begin position="422"/>
        <end position="433"/>
    </location>
</feature>
<proteinExistence type="predicted"/>
<evidence type="ECO:0000256" key="1">
    <source>
        <dbReference type="SAM" id="MobiDB-lite"/>
    </source>
</evidence>
<feature type="compositionally biased region" description="Basic and acidic residues" evidence="1">
    <location>
        <begin position="381"/>
        <end position="392"/>
    </location>
</feature>